<evidence type="ECO:0000259" key="1">
    <source>
        <dbReference type="PROSITE" id="PS50883"/>
    </source>
</evidence>
<dbReference type="RefSeq" id="WP_354556776.1">
    <property type="nucleotide sequence ID" value="NZ_JBEPMB010000003.1"/>
</dbReference>
<dbReference type="Proteomes" id="UP001549047">
    <property type="component" value="Unassembled WGS sequence"/>
</dbReference>
<reference evidence="2 3" key="1">
    <citation type="submission" date="2024-06" db="EMBL/GenBank/DDBJ databases">
        <title>Genomic Encyclopedia of Type Strains, Phase IV (KMG-IV): sequencing the most valuable type-strain genomes for metagenomic binning, comparative biology and taxonomic classification.</title>
        <authorList>
            <person name="Goeker M."/>
        </authorList>
    </citation>
    <scope>NUCLEOTIDE SEQUENCE [LARGE SCALE GENOMIC DNA]</scope>
    <source>
        <strain evidence="2 3">DSM 29780</strain>
    </source>
</reference>
<organism evidence="2 3">
    <name type="scientific">Rhizobium aquaticum</name>
    <dbReference type="NCBI Taxonomy" id="1549636"/>
    <lineage>
        <taxon>Bacteria</taxon>
        <taxon>Pseudomonadati</taxon>
        <taxon>Pseudomonadota</taxon>
        <taxon>Alphaproteobacteria</taxon>
        <taxon>Hyphomicrobiales</taxon>
        <taxon>Rhizobiaceae</taxon>
        <taxon>Rhizobium/Agrobacterium group</taxon>
        <taxon>Rhizobium</taxon>
    </lineage>
</organism>
<dbReference type="SMART" id="SM00052">
    <property type="entry name" value="EAL"/>
    <property type="match status" value="1"/>
</dbReference>
<dbReference type="SUPFAM" id="SSF141868">
    <property type="entry name" value="EAL domain-like"/>
    <property type="match status" value="1"/>
</dbReference>
<dbReference type="Pfam" id="PF00563">
    <property type="entry name" value="EAL"/>
    <property type="match status" value="1"/>
</dbReference>
<dbReference type="InterPro" id="IPR001633">
    <property type="entry name" value="EAL_dom"/>
</dbReference>
<dbReference type="InterPro" id="IPR035919">
    <property type="entry name" value="EAL_sf"/>
</dbReference>
<dbReference type="PANTHER" id="PTHR33121:SF70">
    <property type="entry name" value="SIGNALING PROTEIN YKOW"/>
    <property type="match status" value="1"/>
</dbReference>
<keyword evidence="3" id="KW-1185">Reference proteome</keyword>
<evidence type="ECO:0000313" key="3">
    <source>
        <dbReference type="Proteomes" id="UP001549047"/>
    </source>
</evidence>
<dbReference type="InterPro" id="IPR050706">
    <property type="entry name" value="Cyclic-di-GMP_PDE-like"/>
</dbReference>
<protein>
    <submittedName>
        <fullName evidence="2">EAL domain-containing protein (Putative c-di-GMP-specific phosphodiesterase class I)</fullName>
    </submittedName>
</protein>
<dbReference type="PROSITE" id="PS50883">
    <property type="entry name" value="EAL"/>
    <property type="match status" value="1"/>
</dbReference>
<name>A0ABV2J0P8_9HYPH</name>
<feature type="domain" description="EAL" evidence="1">
    <location>
        <begin position="1"/>
        <end position="241"/>
    </location>
</feature>
<comment type="caution">
    <text evidence="2">The sequence shown here is derived from an EMBL/GenBank/DDBJ whole genome shotgun (WGS) entry which is preliminary data.</text>
</comment>
<sequence length="246" mass="27380">MQDKFLDHLTLHYQPQMTADGQGVAAAEALLRVAQPTGDFTNTADVLAYVEKTDQVEVLDWWIAERACRDALRWPGLSIGINLSAGRFRDPNFAPRFIAMVKEIGVPATQIELEIVESSYIEDFETANLNINALRAAKIRIALDDFGTGFSSLTYLLKMPVDKLKIDKSFVDGLGDLKSTAIVHAVVALARAVGLKITAEGIENEHQWKLLKLAGCHYMQGWHFYKAMDPDALTALLSEFRIVKPF</sequence>
<dbReference type="CDD" id="cd01948">
    <property type="entry name" value="EAL"/>
    <property type="match status" value="1"/>
</dbReference>
<dbReference type="PANTHER" id="PTHR33121">
    <property type="entry name" value="CYCLIC DI-GMP PHOSPHODIESTERASE PDEF"/>
    <property type="match status" value="1"/>
</dbReference>
<dbReference type="Gene3D" id="3.20.20.450">
    <property type="entry name" value="EAL domain"/>
    <property type="match status" value="1"/>
</dbReference>
<evidence type="ECO:0000313" key="2">
    <source>
        <dbReference type="EMBL" id="MET3614273.1"/>
    </source>
</evidence>
<gene>
    <name evidence="2" type="ORF">ABID16_002610</name>
</gene>
<dbReference type="EMBL" id="JBEPMB010000003">
    <property type="protein sequence ID" value="MET3614273.1"/>
    <property type="molecule type" value="Genomic_DNA"/>
</dbReference>
<proteinExistence type="predicted"/>
<accession>A0ABV2J0P8</accession>